<gene>
    <name evidence="9" type="ORF">DAPPUDRAFT_315148</name>
</gene>
<dbReference type="eggNOG" id="ENOG502RYBZ">
    <property type="taxonomic scope" value="Eukaryota"/>
</dbReference>
<dbReference type="AlphaFoldDB" id="E9G8W6"/>
<evidence type="ECO:0000256" key="2">
    <source>
        <dbReference type="ARBA" id="ARBA00004604"/>
    </source>
</evidence>
<keyword evidence="6" id="KW-0508">mRNA splicing</keyword>
<dbReference type="InParanoid" id="E9G8W6"/>
<dbReference type="Proteomes" id="UP000000305">
    <property type="component" value="Unassembled WGS sequence"/>
</dbReference>
<keyword evidence="10" id="KW-1185">Reference proteome</keyword>
<sequence length="213" mass="24028">MDQIITNGSRSVSKKSVLESKQKRKKEKKSKKSLKEKISRKKHSKKKSRKRHSSSSSDSSSSSSSSSSSLKSSEDEKAKKRKKKNKKSKAKKQKAKLEANNVKAVITEIQLTLPVSVSQTKPTLETNVGPHIDLNSSKMRAPMTKEEYEKQQNTLKWIVDPETGRRRLIRGSGEIMEEIVSRERHQAINKQATVADGNFFQAQANLKARSSYD</sequence>
<dbReference type="GO" id="GO:0006397">
    <property type="term" value="P:mRNA processing"/>
    <property type="evidence" value="ECO:0007669"/>
    <property type="project" value="UniProtKB-KW"/>
</dbReference>
<dbReference type="HOGENOM" id="CLU_1295544_0_0_1"/>
<evidence type="ECO:0000256" key="3">
    <source>
        <dbReference type="ARBA" id="ARBA00006852"/>
    </source>
</evidence>
<evidence type="ECO:0000313" key="9">
    <source>
        <dbReference type="EMBL" id="EFX84046.1"/>
    </source>
</evidence>
<dbReference type="EMBL" id="GL732535">
    <property type="protein sequence ID" value="EFX84046.1"/>
    <property type="molecule type" value="Genomic_DNA"/>
</dbReference>
<dbReference type="GO" id="GO:0008380">
    <property type="term" value="P:RNA splicing"/>
    <property type="evidence" value="ECO:0007669"/>
    <property type="project" value="UniProtKB-KW"/>
</dbReference>
<feature type="compositionally biased region" description="Basic residues" evidence="8">
    <location>
        <begin position="79"/>
        <end position="94"/>
    </location>
</feature>
<evidence type="ECO:0000256" key="7">
    <source>
        <dbReference type="ARBA" id="ARBA00023242"/>
    </source>
</evidence>
<comment type="subcellular location">
    <subcellularLocation>
        <location evidence="1">Nucleus speckle</location>
    </subcellularLocation>
    <subcellularLocation>
        <location evidence="2">Nucleus</location>
        <location evidence="2">Nucleolus</location>
    </subcellularLocation>
</comment>
<dbReference type="KEGG" id="dpx:DAPPUDRAFT_315148"/>
<feature type="compositionally biased region" description="Basic residues" evidence="8">
    <location>
        <begin position="22"/>
        <end position="53"/>
    </location>
</feature>
<evidence type="ECO:0000256" key="6">
    <source>
        <dbReference type="ARBA" id="ARBA00023187"/>
    </source>
</evidence>
<evidence type="ECO:0000256" key="5">
    <source>
        <dbReference type="ARBA" id="ARBA00022664"/>
    </source>
</evidence>
<evidence type="ECO:0000256" key="8">
    <source>
        <dbReference type="SAM" id="MobiDB-lite"/>
    </source>
</evidence>
<accession>E9G8W6</accession>
<dbReference type="OrthoDB" id="48562at2759"/>
<protein>
    <recommendedName>
        <fullName evidence="4">ADP-ribosylation factor-like protein 6-interacting protein 4</fullName>
    </recommendedName>
</protein>
<evidence type="ECO:0000313" key="10">
    <source>
        <dbReference type="Proteomes" id="UP000000305"/>
    </source>
</evidence>
<dbReference type="OMA" id="WHKSARE"/>
<dbReference type="GO" id="GO:0016607">
    <property type="term" value="C:nuclear speck"/>
    <property type="evidence" value="ECO:0007669"/>
    <property type="project" value="UniProtKB-SubCell"/>
</dbReference>
<feature type="compositionally biased region" description="Polar residues" evidence="8">
    <location>
        <begin position="1"/>
        <end position="11"/>
    </location>
</feature>
<reference evidence="9 10" key="1">
    <citation type="journal article" date="2011" name="Science">
        <title>The ecoresponsive genome of Daphnia pulex.</title>
        <authorList>
            <person name="Colbourne J.K."/>
            <person name="Pfrender M.E."/>
            <person name="Gilbert D."/>
            <person name="Thomas W.K."/>
            <person name="Tucker A."/>
            <person name="Oakley T.H."/>
            <person name="Tokishita S."/>
            <person name="Aerts A."/>
            <person name="Arnold G.J."/>
            <person name="Basu M.K."/>
            <person name="Bauer D.J."/>
            <person name="Caceres C.E."/>
            <person name="Carmel L."/>
            <person name="Casola C."/>
            <person name="Choi J.H."/>
            <person name="Detter J.C."/>
            <person name="Dong Q."/>
            <person name="Dusheyko S."/>
            <person name="Eads B.D."/>
            <person name="Frohlich T."/>
            <person name="Geiler-Samerotte K.A."/>
            <person name="Gerlach D."/>
            <person name="Hatcher P."/>
            <person name="Jogdeo S."/>
            <person name="Krijgsveld J."/>
            <person name="Kriventseva E.V."/>
            <person name="Kultz D."/>
            <person name="Laforsch C."/>
            <person name="Lindquist E."/>
            <person name="Lopez J."/>
            <person name="Manak J.R."/>
            <person name="Muller J."/>
            <person name="Pangilinan J."/>
            <person name="Patwardhan R.P."/>
            <person name="Pitluck S."/>
            <person name="Pritham E.J."/>
            <person name="Rechtsteiner A."/>
            <person name="Rho M."/>
            <person name="Rogozin I.B."/>
            <person name="Sakarya O."/>
            <person name="Salamov A."/>
            <person name="Schaack S."/>
            <person name="Shapiro H."/>
            <person name="Shiga Y."/>
            <person name="Skalitzky C."/>
            <person name="Smith Z."/>
            <person name="Souvorov A."/>
            <person name="Sung W."/>
            <person name="Tang Z."/>
            <person name="Tsuchiya D."/>
            <person name="Tu H."/>
            <person name="Vos H."/>
            <person name="Wang M."/>
            <person name="Wolf Y.I."/>
            <person name="Yamagata H."/>
            <person name="Yamada T."/>
            <person name="Ye Y."/>
            <person name="Shaw J.R."/>
            <person name="Andrews J."/>
            <person name="Crease T.J."/>
            <person name="Tang H."/>
            <person name="Lucas S.M."/>
            <person name="Robertson H.M."/>
            <person name="Bork P."/>
            <person name="Koonin E.V."/>
            <person name="Zdobnov E.M."/>
            <person name="Grigoriev I.V."/>
            <person name="Lynch M."/>
            <person name="Boore J.L."/>
        </authorList>
    </citation>
    <scope>NUCLEOTIDE SEQUENCE [LARGE SCALE GENOMIC DNA]</scope>
</reference>
<name>E9G8W6_DAPPU</name>
<organism evidence="9 10">
    <name type="scientific">Daphnia pulex</name>
    <name type="common">Water flea</name>
    <dbReference type="NCBI Taxonomy" id="6669"/>
    <lineage>
        <taxon>Eukaryota</taxon>
        <taxon>Metazoa</taxon>
        <taxon>Ecdysozoa</taxon>
        <taxon>Arthropoda</taxon>
        <taxon>Crustacea</taxon>
        <taxon>Branchiopoda</taxon>
        <taxon>Diplostraca</taxon>
        <taxon>Cladocera</taxon>
        <taxon>Anomopoda</taxon>
        <taxon>Daphniidae</taxon>
        <taxon>Daphnia</taxon>
    </lineage>
</organism>
<keyword evidence="7" id="KW-0539">Nucleus</keyword>
<comment type="similarity">
    <text evidence="3">Belongs to the ARL6IP4 family.</text>
</comment>
<dbReference type="Pfam" id="PF10500">
    <property type="entry name" value="SR-25"/>
    <property type="match status" value="1"/>
</dbReference>
<dbReference type="GO" id="GO:0005730">
    <property type="term" value="C:nucleolus"/>
    <property type="evidence" value="ECO:0007669"/>
    <property type="project" value="UniProtKB-SubCell"/>
</dbReference>
<evidence type="ECO:0000256" key="4">
    <source>
        <dbReference type="ARBA" id="ARBA00017993"/>
    </source>
</evidence>
<evidence type="ECO:0000256" key="1">
    <source>
        <dbReference type="ARBA" id="ARBA00004324"/>
    </source>
</evidence>
<feature type="compositionally biased region" description="Low complexity" evidence="8">
    <location>
        <begin position="54"/>
        <end position="71"/>
    </location>
</feature>
<proteinExistence type="inferred from homology"/>
<keyword evidence="5" id="KW-0507">mRNA processing</keyword>
<dbReference type="InterPro" id="IPR019532">
    <property type="entry name" value="Nucl_RNA-splicing_assoc_SR-25"/>
</dbReference>
<feature type="region of interest" description="Disordered" evidence="8">
    <location>
        <begin position="1"/>
        <end position="100"/>
    </location>
</feature>
<feature type="region of interest" description="Disordered" evidence="8">
    <location>
        <begin position="122"/>
        <end position="145"/>
    </location>
</feature>